<dbReference type="EnsemblPlants" id="MELO3C022951.2.1">
    <property type="protein sequence ID" value="MELO3C022951.2.1"/>
    <property type="gene ID" value="MELO3C022951.2"/>
</dbReference>
<reference evidence="1" key="1">
    <citation type="submission" date="2023-03" db="UniProtKB">
        <authorList>
            <consortium name="EnsemblPlants"/>
        </authorList>
    </citation>
    <scope>IDENTIFICATION</scope>
</reference>
<organism evidence="1">
    <name type="scientific">Cucumis melo</name>
    <name type="common">Muskmelon</name>
    <dbReference type="NCBI Taxonomy" id="3656"/>
    <lineage>
        <taxon>Eukaryota</taxon>
        <taxon>Viridiplantae</taxon>
        <taxon>Streptophyta</taxon>
        <taxon>Embryophyta</taxon>
        <taxon>Tracheophyta</taxon>
        <taxon>Spermatophyta</taxon>
        <taxon>Magnoliopsida</taxon>
        <taxon>eudicotyledons</taxon>
        <taxon>Gunneridae</taxon>
        <taxon>Pentapetalae</taxon>
        <taxon>rosids</taxon>
        <taxon>fabids</taxon>
        <taxon>Cucurbitales</taxon>
        <taxon>Cucurbitaceae</taxon>
        <taxon>Benincaseae</taxon>
        <taxon>Cucumis</taxon>
    </lineage>
</organism>
<accession>A0A9I9DRI2</accession>
<evidence type="ECO:0000313" key="1">
    <source>
        <dbReference type="EnsemblPlants" id="MELO3C022951.2.1"/>
    </source>
</evidence>
<dbReference type="AlphaFoldDB" id="A0A9I9DRI2"/>
<dbReference type="Gramene" id="MELO3C022951.2.1">
    <property type="protein sequence ID" value="MELO3C022951.2.1"/>
    <property type="gene ID" value="MELO3C022951.2"/>
</dbReference>
<proteinExistence type="predicted"/>
<name>A0A9I9DRI2_CUCME</name>
<protein>
    <submittedName>
        <fullName evidence="1">Uncharacterized protein</fullName>
    </submittedName>
</protein>
<sequence>MVAATSLRYEFRSPTRVSLIIECTTWFQGFLDGKGFASDSRHSMRNASVIHLATSKPDMILRERRGCATRGLGTDTVAEGKNLLDGVASTTAVKKTSLKDYLTKTGHELDTKDDNGSGGGSCL</sequence>